<dbReference type="GO" id="GO:0005506">
    <property type="term" value="F:iron ion binding"/>
    <property type="evidence" value="ECO:0007669"/>
    <property type="project" value="InterPro"/>
</dbReference>
<dbReference type="InterPro" id="IPR002397">
    <property type="entry name" value="Cyt_P450_B"/>
</dbReference>
<dbReference type="Gene3D" id="1.10.630.10">
    <property type="entry name" value="Cytochrome P450"/>
    <property type="match status" value="1"/>
</dbReference>
<sequence>MTPFEAATHAAPYPYYSHLREKTDLFFDPDLGLWVACGAAAVEAILQQPDCRVRPEHEPVPRAIAQGPAGDVFARLMRMNEGARQQCPRAAIEPALMAVPVQNVETLVCSLVGRADLGAESLNGLMFSLPVSVLAAMMGFQAAQLPSVASLTRDFVACLSPLSNACQLRSADDAATRLSQMLNALLNGQQPKSDFLADICRACTASNWQDQDALIANLIGVLSQTCEAGAGLIGNTLVALQQQPGLLEEVTRTPTQINELVAEVARFDSPVQNTRRFVTRQCTIGDSVLHAGDTVLLLLASANRDPHSNPDPDRFLLRRTHRKIYSFGHARHQCPGQQLALTIAAQSILALLQQPATSLIPQLRWSYLPSLNGRIPVWSNPLEPEQ</sequence>
<evidence type="ECO:0000256" key="2">
    <source>
        <dbReference type="ARBA" id="ARBA00010617"/>
    </source>
</evidence>
<evidence type="ECO:0000313" key="4">
    <source>
        <dbReference type="Proteomes" id="UP000658390"/>
    </source>
</evidence>
<dbReference type="CDD" id="cd11036">
    <property type="entry name" value="AknT-like"/>
    <property type="match status" value="1"/>
</dbReference>
<comment type="cofactor">
    <cofactor evidence="1">
        <name>heme</name>
        <dbReference type="ChEBI" id="CHEBI:30413"/>
    </cofactor>
</comment>
<dbReference type="SUPFAM" id="SSF48264">
    <property type="entry name" value="Cytochrome P450"/>
    <property type="match status" value="1"/>
</dbReference>
<dbReference type="InterPro" id="IPR036396">
    <property type="entry name" value="Cyt_P450_sf"/>
</dbReference>
<reference evidence="3" key="1">
    <citation type="submission" date="2020-12" db="EMBL/GenBank/DDBJ databases">
        <title>Antibiotic resistance and phylogeny of Pseudomonas spp. isolated over three decades from chicken meat in the Norwegian food chain.</title>
        <authorList>
            <person name="Moen B."/>
        </authorList>
    </citation>
    <scope>NUCLEOTIDE SEQUENCE</scope>
    <source>
        <strain evidence="3">MF6762</strain>
    </source>
</reference>
<protein>
    <submittedName>
        <fullName evidence="3">Cytochrome P450</fullName>
    </submittedName>
</protein>
<dbReference type="Proteomes" id="UP000658390">
    <property type="component" value="Unassembled WGS sequence"/>
</dbReference>
<dbReference type="GO" id="GO:0004497">
    <property type="term" value="F:monooxygenase activity"/>
    <property type="evidence" value="ECO:0007669"/>
    <property type="project" value="InterPro"/>
</dbReference>
<dbReference type="PRINTS" id="PR00359">
    <property type="entry name" value="BP450"/>
</dbReference>
<proteinExistence type="inferred from homology"/>
<accession>A0A8I1K3L1</accession>
<dbReference type="AlphaFoldDB" id="A0A8I1K3L1"/>
<gene>
    <name evidence="3" type="ORF">JFT45_03145</name>
</gene>
<dbReference type="EMBL" id="JAEKCZ010000002">
    <property type="protein sequence ID" value="MBJ2255509.1"/>
    <property type="molecule type" value="Genomic_DNA"/>
</dbReference>
<dbReference type="PANTHER" id="PTHR46696">
    <property type="entry name" value="P450, PUTATIVE (EUROFUNG)-RELATED"/>
    <property type="match status" value="1"/>
</dbReference>
<comment type="similarity">
    <text evidence="2">Belongs to the cytochrome P450 family.</text>
</comment>
<evidence type="ECO:0000256" key="1">
    <source>
        <dbReference type="ARBA" id="ARBA00001971"/>
    </source>
</evidence>
<name>A0A8I1K3L1_9PSED</name>
<dbReference type="GO" id="GO:0020037">
    <property type="term" value="F:heme binding"/>
    <property type="evidence" value="ECO:0007669"/>
    <property type="project" value="InterPro"/>
</dbReference>
<organism evidence="3 4">
    <name type="scientific">Pseudomonas psychrophila</name>
    <dbReference type="NCBI Taxonomy" id="122355"/>
    <lineage>
        <taxon>Bacteria</taxon>
        <taxon>Pseudomonadati</taxon>
        <taxon>Pseudomonadota</taxon>
        <taxon>Gammaproteobacteria</taxon>
        <taxon>Pseudomonadales</taxon>
        <taxon>Pseudomonadaceae</taxon>
        <taxon>Pseudomonas</taxon>
    </lineage>
</organism>
<dbReference type="InterPro" id="IPR001128">
    <property type="entry name" value="Cyt_P450"/>
</dbReference>
<dbReference type="Pfam" id="PF00067">
    <property type="entry name" value="p450"/>
    <property type="match status" value="1"/>
</dbReference>
<dbReference type="GO" id="GO:0016705">
    <property type="term" value="F:oxidoreductase activity, acting on paired donors, with incorporation or reduction of molecular oxygen"/>
    <property type="evidence" value="ECO:0007669"/>
    <property type="project" value="InterPro"/>
</dbReference>
<dbReference type="RefSeq" id="WP_198821070.1">
    <property type="nucleotide sequence ID" value="NZ_JAEKCZ010000002.1"/>
</dbReference>
<dbReference type="PANTHER" id="PTHR46696:SF1">
    <property type="entry name" value="CYTOCHROME P450 YJIB-RELATED"/>
    <property type="match status" value="1"/>
</dbReference>
<comment type="caution">
    <text evidence="3">The sequence shown here is derived from an EMBL/GenBank/DDBJ whole genome shotgun (WGS) entry which is preliminary data.</text>
</comment>
<evidence type="ECO:0000313" key="3">
    <source>
        <dbReference type="EMBL" id="MBJ2255509.1"/>
    </source>
</evidence>